<reference evidence="1 2" key="1">
    <citation type="submission" date="2015-12" db="EMBL/GenBank/DDBJ databases">
        <title>Dictyostelia acquired genes for synthesis and detection of signals that induce cell-type specialization by lateral gene transfer from prokaryotes.</title>
        <authorList>
            <person name="Gloeckner G."/>
            <person name="Schaap P."/>
        </authorList>
    </citation>
    <scope>NUCLEOTIDE SEQUENCE [LARGE SCALE GENOMIC DNA]</scope>
    <source>
        <strain evidence="1 2">TK</strain>
    </source>
</reference>
<organism evidence="1 2">
    <name type="scientific">Tieghemostelium lacteum</name>
    <name type="common">Slime mold</name>
    <name type="synonym">Dictyostelium lacteum</name>
    <dbReference type="NCBI Taxonomy" id="361077"/>
    <lineage>
        <taxon>Eukaryota</taxon>
        <taxon>Amoebozoa</taxon>
        <taxon>Evosea</taxon>
        <taxon>Eumycetozoa</taxon>
        <taxon>Dictyostelia</taxon>
        <taxon>Dictyosteliales</taxon>
        <taxon>Raperosteliaceae</taxon>
        <taxon>Tieghemostelium</taxon>
    </lineage>
</organism>
<dbReference type="AlphaFoldDB" id="A0A151Z399"/>
<keyword evidence="2" id="KW-1185">Reference proteome</keyword>
<dbReference type="Proteomes" id="UP000076078">
    <property type="component" value="Unassembled WGS sequence"/>
</dbReference>
<evidence type="ECO:0000313" key="1">
    <source>
        <dbReference type="EMBL" id="KYQ88430.1"/>
    </source>
</evidence>
<dbReference type="EMBL" id="LODT01000051">
    <property type="protein sequence ID" value="KYQ88430.1"/>
    <property type="molecule type" value="Genomic_DNA"/>
</dbReference>
<evidence type="ECO:0000313" key="2">
    <source>
        <dbReference type="Proteomes" id="UP000076078"/>
    </source>
</evidence>
<comment type="caution">
    <text evidence="1">The sequence shown here is derived from an EMBL/GenBank/DDBJ whole genome shotgun (WGS) entry which is preliminary data.</text>
</comment>
<accession>A0A151Z399</accession>
<proteinExistence type="predicted"/>
<dbReference type="InParanoid" id="A0A151Z399"/>
<name>A0A151Z399_TIELA</name>
<sequence length="66" mass="7734">MVGLVRGDFQKDCNLDFIIDNVKEEVCMFALDDAIEDFVNQYVLDKMFFNGELENDQAMENYDLNK</sequence>
<gene>
    <name evidence="1" type="ORF">DLAC_11134</name>
</gene>
<protein>
    <submittedName>
        <fullName evidence="1">Uncharacterized protein</fullName>
    </submittedName>
</protein>